<dbReference type="GO" id="GO:0010181">
    <property type="term" value="F:FMN binding"/>
    <property type="evidence" value="ECO:0007669"/>
    <property type="project" value="TreeGrafter"/>
</dbReference>
<dbReference type="Pfam" id="PF02525">
    <property type="entry name" value="Flavodoxin_2"/>
    <property type="match status" value="1"/>
</dbReference>
<reference evidence="3 4" key="1">
    <citation type="submission" date="2019-11" db="EMBL/GenBank/DDBJ databases">
        <title>Paenibacillus monticola sp. nov., a novel PGPR strain isolated from mountain sample in China.</title>
        <authorList>
            <person name="Zhao Q."/>
            <person name="Li H.-P."/>
            <person name="Zhang J.-L."/>
        </authorList>
    </citation>
    <scope>NUCLEOTIDE SEQUENCE [LARGE SCALE GENOMIC DNA]</scope>
    <source>
        <strain evidence="3 4">LC-T2</strain>
    </source>
</reference>
<dbReference type="RefSeq" id="WP_154119597.1">
    <property type="nucleotide sequence ID" value="NZ_WJXB01000005.1"/>
</dbReference>
<keyword evidence="1" id="KW-0560">Oxidoreductase</keyword>
<proteinExistence type="predicted"/>
<evidence type="ECO:0000259" key="2">
    <source>
        <dbReference type="Pfam" id="PF02525"/>
    </source>
</evidence>
<organism evidence="3 4">
    <name type="scientific">Paenibacillus monticola</name>
    <dbReference type="NCBI Taxonomy" id="2666075"/>
    <lineage>
        <taxon>Bacteria</taxon>
        <taxon>Bacillati</taxon>
        <taxon>Bacillota</taxon>
        <taxon>Bacilli</taxon>
        <taxon>Bacillales</taxon>
        <taxon>Paenibacillaceae</taxon>
        <taxon>Paenibacillus</taxon>
    </lineage>
</organism>
<dbReference type="PANTHER" id="PTHR47307:SF1">
    <property type="entry name" value="GLUTATHIONE-REGULATED POTASSIUM-EFFLUX SYSTEM ANCILLARY PROTEIN KEFG"/>
    <property type="match status" value="1"/>
</dbReference>
<gene>
    <name evidence="3" type="ORF">GJB61_15850</name>
</gene>
<keyword evidence="4" id="KW-1185">Reference proteome</keyword>
<feature type="domain" description="Flavodoxin-like fold" evidence="2">
    <location>
        <begin position="4"/>
        <end position="68"/>
    </location>
</feature>
<dbReference type="GO" id="GO:0003955">
    <property type="term" value="F:NAD(P)H dehydrogenase (quinone) activity"/>
    <property type="evidence" value="ECO:0007669"/>
    <property type="project" value="TreeGrafter"/>
</dbReference>
<dbReference type="PANTHER" id="PTHR47307">
    <property type="entry name" value="GLUTATHIONE-REGULATED POTASSIUM-EFFLUX SYSTEM ANCILLARY PROTEIN KEFG"/>
    <property type="match status" value="1"/>
</dbReference>
<evidence type="ECO:0000313" key="3">
    <source>
        <dbReference type="EMBL" id="MRN54459.1"/>
    </source>
</evidence>
<dbReference type="EMBL" id="WJXB01000005">
    <property type="protein sequence ID" value="MRN54459.1"/>
    <property type="molecule type" value="Genomic_DNA"/>
</dbReference>
<sequence>MQFVARSTGAPQEAYQPGGRNKFTLEEIRIPMKVTANLIGMKMLPYFAINSARLVTDEELSQSAVAYAAIITA</sequence>
<dbReference type="InterPro" id="IPR046980">
    <property type="entry name" value="KefG/KefF"/>
</dbReference>
<dbReference type="SUPFAM" id="SSF52218">
    <property type="entry name" value="Flavoproteins"/>
    <property type="match status" value="1"/>
</dbReference>
<name>A0A7X2L2I6_9BACL</name>
<dbReference type="InterPro" id="IPR003680">
    <property type="entry name" value="Flavodoxin_fold"/>
</dbReference>
<dbReference type="InterPro" id="IPR029039">
    <property type="entry name" value="Flavoprotein-like_sf"/>
</dbReference>
<dbReference type="Gene3D" id="3.40.50.360">
    <property type="match status" value="1"/>
</dbReference>
<evidence type="ECO:0000313" key="4">
    <source>
        <dbReference type="Proteomes" id="UP000463051"/>
    </source>
</evidence>
<dbReference type="Proteomes" id="UP000463051">
    <property type="component" value="Unassembled WGS sequence"/>
</dbReference>
<accession>A0A7X2L2I6</accession>
<dbReference type="GO" id="GO:0009055">
    <property type="term" value="F:electron transfer activity"/>
    <property type="evidence" value="ECO:0007669"/>
    <property type="project" value="TreeGrafter"/>
</dbReference>
<protein>
    <recommendedName>
        <fullName evidence="2">Flavodoxin-like fold domain-containing protein</fullName>
    </recommendedName>
</protein>
<dbReference type="AlphaFoldDB" id="A0A7X2L2I6"/>
<comment type="caution">
    <text evidence="3">The sequence shown here is derived from an EMBL/GenBank/DDBJ whole genome shotgun (WGS) entry which is preliminary data.</text>
</comment>
<evidence type="ECO:0000256" key="1">
    <source>
        <dbReference type="ARBA" id="ARBA00023002"/>
    </source>
</evidence>